<protein>
    <recommendedName>
        <fullName evidence="4">Methyl-accepting chemotaxis protein</fullName>
    </recommendedName>
</protein>
<keyword evidence="1" id="KW-0812">Transmembrane</keyword>
<feature type="transmembrane region" description="Helical" evidence="1">
    <location>
        <begin position="12"/>
        <end position="32"/>
    </location>
</feature>
<organism evidence="2 3">
    <name type="scientific">Paenibacillus qinlingensis</name>
    <dbReference type="NCBI Taxonomy" id="1837343"/>
    <lineage>
        <taxon>Bacteria</taxon>
        <taxon>Bacillati</taxon>
        <taxon>Bacillota</taxon>
        <taxon>Bacilli</taxon>
        <taxon>Bacillales</taxon>
        <taxon>Paenibacillaceae</taxon>
        <taxon>Paenibacillus</taxon>
    </lineage>
</organism>
<dbReference type="Proteomes" id="UP001267290">
    <property type="component" value="Unassembled WGS sequence"/>
</dbReference>
<dbReference type="EMBL" id="JAVDSB010000005">
    <property type="protein sequence ID" value="MDR6552143.1"/>
    <property type="molecule type" value="Genomic_DNA"/>
</dbReference>
<comment type="caution">
    <text evidence="2">The sequence shown here is derived from an EMBL/GenBank/DDBJ whole genome shotgun (WGS) entry which is preliminary data.</text>
</comment>
<keyword evidence="3" id="KW-1185">Reference proteome</keyword>
<sequence length="169" mass="19024">MRIRPPKFLLRLFLFSMLLGTLPVLVLGVLSYQKSSEIVQDKVAKGNMLNLEQTQQRVEQILKTADKSAVQFISSSLVGSAMNMPLTPDQFETVNGLLLGLHQLQSFELGIYDVLLVSLNAGWAINNSTEVFRLDSFGETEMVRNYAKYGKTSFWTIAEAGKQGNRYIW</sequence>
<keyword evidence="1" id="KW-1133">Transmembrane helix</keyword>
<reference evidence="2 3" key="1">
    <citation type="submission" date="2023-07" db="EMBL/GenBank/DDBJ databases">
        <title>Sorghum-associated microbial communities from plants grown in Nebraska, USA.</title>
        <authorList>
            <person name="Schachtman D."/>
        </authorList>
    </citation>
    <scope>NUCLEOTIDE SEQUENCE [LARGE SCALE GENOMIC DNA]</scope>
    <source>
        <strain evidence="2 3">CC258</strain>
    </source>
</reference>
<keyword evidence="1" id="KW-0472">Membrane</keyword>
<name>A0ABU1NXF5_9BACL</name>
<evidence type="ECO:0000256" key="1">
    <source>
        <dbReference type="SAM" id="Phobius"/>
    </source>
</evidence>
<dbReference type="RefSeq" id="WP_310499695.1">
    <property type="nucleotide sequence ID" value="NZ_JAVDSB010000005.1"/>
</dbReference>
<gene>
    <name evidence="2" type="ORF">J2736_003345</name>
</gene>
<evidence type="ECO:0000313" key="3">
    <source>
        <dbReference type="Proteomes" id="UP001267290"/>
    </source>
</evidence>
<evidence type="ECO:0000313" key="2">
    <source>
        <dbReference type="EMBL" id="MDR6552143.1"/>
    </source>
</evidence>
<accession>A0ABU1NXF5</accession>
<proteinExistence type="predicted"/>
<evidence type="ECO:0008006" key="4">
    <source>
        <dbReference type="Google" id="ProtNLM"/>
    </source>
</evidence>